<dbReference type="KEGG" id="hhn:HISP_08540"/>
<name>V5TLS7_HALHI</name>
<dbReference type="RefSeq" id="WP_023843284.1">
    <property type="nucleotide sequence ID" value="NC_023013.1"/>
</dbReference>
<dbReference type="GeneID" id="31401492"/>
<keyword evidence="2" id="KW-1185">Reference proteome</keyword>
<dbReference type="EMBL" id="CP006884">
    <property type="protein sequence ID" value="AHB66053.1"/>
    <property type="molecule type" value="Genomic_DNA"/>
</dbReference>
<dbReference type="HOGENOM" id="CLU_200153_1_0_2"/>
<dbReference type="Proteomes" id="UP000018572">
    <property type="component" value="Chromosome 1"/>
</dbReference>
<sequence>MPAGRGILTGYERECLAGKKEKQREYEARSRIRARIEGPLAEDIEHLKEHDSELLQEIQAVVCDDA</sequence>
<organism evidence="1 2">
    <name type="scientific">Haloarcula hispanica N601</name>
    <dbReference type="NCBI Taxonomy" id="1417673"/>
    <lineage>
        <taxon>Archaea</taxon>
        <taxon>Methanobacteriati</taxon>
        <taxon>Methanobacteriota</taxon>
        <taxon>Stenosarchaea group</taxon>
        <taxon>Halobacteria</taxon>
        <taxon>Halobacteriales</taxon>
        <taxon>Haloarculaceae</taxon>
        <taxon>Haloarcula</taxon>
    </lineage>
</organism>
<protein>
    <submittedName>
        <fullName evidence="1">Uncharacterized protein</fullName>
    </submittedName>
</protein>
<evidence type="ECO:0000313" key="2">
    <source>
        <dbReference type="Proteomes" id="UP000018572"/>
    </source>
</evidence>
<accession>V5TLS7</accession>
<proteinExistence type="predicted"/>
<dbReference type="AlphaFoldDB" id="V5TLS7"/>
<reference evidence="1 2" key="1">
    <citation type="journal article" date="2014" name="Genome Announc.">
        <title>Complete Genome Sequence of the Extremely Halophilic Archaeon Haloarcula hispanica Strain N601.</title>
        <authorList>
            <person name="Ding J.Y."/>
            <person name="Chiang P.W."/>
            <person name="Hong M.J."/>
            <person name="Dyall-Smith M."/>
            <person name="Tang S.L."/>
        </authorList>
    </citation>
    <scope>NUCLEOTIDE SEQUENCE [LARGE SCALE GENOMIC DNA]</scope>
    <source>
        <strain evidence="1 2">N601</strain>
    </source>
</reference>
<gene>
    <name evidence="1" type="ORF">HISP_08540</name>
</gene>
<evidence type="ECO:0000313" key="1">
    <source>
        <dbReference type="EMBL" id="AHB66053.1"/>
    </source>
</evidence>